<feature type="domain" description="RING-type" evidence="7">
    <location>
        <begin position="97"/>
        <end position="135"/>
    </location>
</feature>
<dbReference type="PROSITE" id="PS50089">
    <property type="entry name" value="ZF_RING_2"/>
    <property type="match status" value="1"/>
</dbReference>
<name>A0A674C0X7_SALTR</name>
<feature type="region of interest" description="Disordered" evidence="5">
    <location>
        <begin position="142"/>
        <end position="164"/>
    </location>
</feature>
<dbReference type="Gene3D" id="3.30.40.10">
    <property type="entry name" value="Zinc/RING finger domain, C3HC4 (zinc finger)"/>
    <property type="match status" value="1"/>
</dbReference>
<evidence type="ECO:0000313" key="8">
    <source>
        <dbReference type="Ensembl" id="ENSSTUP00000076998.1"/>
    </source>
</evidence>
<dbReference type="AlphaFoldDB" id="A0A674C0X7"/>
<keyword evidence="3" id="KW-0862">Zinc</keyword>
<accession>A0A674C0X7</accession>
<keyword evidence="2 4" id="KW-0863">Zinc-finger</keyword>
<reference evidence="8" key="2">
    <citation type="submission" date="2025-09" db="UniProtKB">
        <authorList>
            <consortium name="Ensembl"/>
        </authorList>
    </citation>
    <scope>IDENTIFICATION</scope>
</reference>
<organism evidence="8 9">
    <name type="scientific">Salmo trutta</name>
    <name type="common">Brown trout</name>
    <dbReference type="NCBI Taxonomy" id="8032"/>
    <lineage>
        <taxon>Eukaryota</taxon>
        <taxon>Metazoa</taxon>
        <taxon>Chordata</taxon>
        <taxon>Craniata</taxon>
        <taxon>Vertebrata</taxon>
        <taxon>Euteleostomi</taxon>
        <taxon>Actinopterygii</taxon>
        <taxon>Neopterygii</taxon>
        <taxon>Teleostei</taxon>
        <taxon>Protacanthopterygii</taxon>
        <taxon>Salmoniformes</taxon>
        <taxon>Salmonidae</taxon>
        <taxon>Salmoninae</taxon>
        <taxon>Salmo</taxon>
    </lineage>
</organism>
<evidence type="ECO:0000256" key="6">
    <source>
        <dbReference type="SAM" id="Phobius"/>
    </source>
</evidence>
<dbReference type="GeneTree" id="ENSGT00940000156482"/>
<sequence length="164" mass="17999">VLAITKIIKVSYIYSTDFVMELALLGSLLVVTVMSSFSPLLTPPTSQLFGTIWLSMASLVIYYVCSLQYVFQSPFILCLSMFAVATSNELVADNDDCAICWDSMTTERKLSFGHLFHNSCLRSWSEQYTSCPTCHMPRARDVSSGSLPSGAPGPAADPLCRGHH</sequence>
<dbReference type="SUPFAM" id="SSF57850">
    <property type="entry name" value="RING/U-box"/>
    <property type="match status" value="1"/>
</dbReference>
<dbReference type="Proteomes" id="UP000472277">
    <property type="component" value="Chromosome 17"/>
</dbReference>
<gene>
    <name evidence="8" type="primary">AMFR</name>
</gene>
<dbReference type="InterPro" id="IPR001841">
    <property type="entry name" value="Znf_RING"/>
</dbReference>
<feature type="transmembrane region" description="Helical" evidence="6">
    <location>
        <begin position="49"/>
        <end position="71"/>
    </location>
</feature>
<dbReference type="GO" id="GO:0005829">
    <property type="term" value="C:cytosol"/>
    <property type="evidence" value="ECO:0007669"/>
    <property type="project" value="TreeGrafter"/>
</dbReference>
<keyword evidence="6" id="KW-0472">Membrane</keyword>
<dbReference type="Pfam" id="PF13639">
    <property type="entry name" value="zf-RING_2"/>
    <property type="match status" value="1"/>
</dbReference>
<evidence type="ECO:0000256" key="3">
    <source>
        <dbReference type="ARBA" id="ARBA00022833"/>
    </source>
</evidence>
<dbReference type="GO" id="GO:0070936">
    <property type="term" value="P:protein K48-linked ubiquitination"/>
    <property type="evidence" value="ECO:0007669"/>
    <property type="project" value="TreeGrafter"/>
</dbReference>
<dbReference type="GO" id="GO:0000151">
    <property type="term" value="C:ubiquitin ligase complex"/>
    <property type="evidence" value="ECO:0007669"/>
    <property type="project" value="TreeGrafter"/>
</dbReference>
<dbReference type="Ensembl" id="ENSSTUT00000082004.1">
    <property type="protein sequence ID" value="ENSSTUP00000076998.1"/>
    <property type="gene ID" value="ENSSTUG00000033901.1"/>
</dbReference>
<dbReference type="InterPro" id="IPR013083">
    <property type="entry name" value="Znf_RING/FYVE/PHD"/>
</dbReference>
<keyword evidence="6" id="KW-0812">Transmembrane</keyword>
<keyword evidence="9" id="KW-1185">Reference proteome</keyword>
<dbReference type="PANTHER" id="PTHR15067:SF5">
    <property type="entry name" value="E3 UBIQUITIN-PROTEIN LIGASE AMFR"/>
    <property type="match status" value="1"/>
</dbReference>
<reference evidence="8" key="1">
    <citation type="submission" date="2025-08" db="UniProtKB">
        <authorList>
            <consortium name="Ensembl"/>
        </authorList>
    </citation>
    <scope>IDENTIFICATION</scope>
</reference>
<keyword evidence="1" id="KW-0479">Metal-binding</keyword>
<dbReference type="GO" id="GO:0006511">
    <property type="term" value="P:ubiquitin-dependent protein catabolic process"/>
    <property type="evidence" value="ECO:0007669"/>
    <property type="project" value="TreeGrafter"/>
</dbReference>
<dbReference type="GO" id="GO:0005783">
    <property type="term" value="C:endoplasmic reticulum"/>
    <property type="evidence" value="ECO:0007669"/>
    <property type="project" value="TreeGrafter"/>
</dbReference>
<dbReference type="PANTHER" id="PTHR15067">
    <property type="entry name" value="E3 UBIQUITIN-PROTEIN LIGASE RNF8"/>
    <property type="match status" value="1"/>
</dbReference>
<evidence type="ECO:0000256" key="1">
    <source>
        <dbReference type="ARBA" id="ARBA00022723"/>
    </source>
</evidence>
<evidence type="ECO:0000313" key="9">
    <source>
        <dbReference type="Proteomes" id="UP000472277"/>
    </source>
</evidence>
<feature type="transmembrane region" description="Helical" evidence="6">
    <location>
        <begin position="12"/>
        <end position="37"/>
    </location>
</feature>
<feature type="compositionally biased region" description="Low complexity" evidence="5">
    <location>
        <begin position="143"/>
        <end position="156"/>
    </location>
</feature>
<dbReference type="GO" id="GO:0008270">
    <property type="term" value="F:zinc ion binding"/>
    <property type="evidence" value="ECO:0007669"/>
    <property type="project" value="UniProtKB-KW"/>
</dbReference>
<proteinExistence type="predicted"/>
<keyword evidence="6" id="KW-1133">Transmembrane helix</keyword>
<evidence type="ECO:0000259" key="7">
    <source>
        <dbReference type="PROSITE" id="PS50089"/>
    </source>
</evidence>
<evidence type="ECO:0000256" key="5">
    <source>
        <dbReference type="SAM" id="MobiDB-lite"/>
    </source>
</evidence>
<dbReference type="GO" id="GO:0030968">
    <property type="term" value="P:endoplasmic reticulum unfolded protein response"/>
    <property type="evidence" value="ECO:0007669"/>
    <property type="project" value="TreeGrafter"/>
</dbReference>
<evidence type="ECO:0000256" key="2">
    <source>
        <dbReference type="ARBA" id="ARBA00022771"/>
    </source>
</evidence>
<dbReference type="GO" id="GO:0061630">
    <property type="term" value="F:ubiquitin protein ligase activity"/>
    <property type="evidence" value="ECO:0007669"/>
    <property type="project" value="TreeGrafter"/>
</dbReference>
<evidence type="ECO:0000256" key="4">
    <source>
        <dbReference type="PROSITE-ProRule" id="PRU00175"/>
    </source>
</evidence>
<protein>
    <submittedName>
        <fullName evidence="8">Autocrine motility factor receptor a</fullName>
    </submittedName>
</protein>